<accession>A0A427AG29</accession>
<evidence type="ECO:0000313" key="3">
    <source>
        <dbReference type="Proteomes" id="UP000287651"/>
    </source>
</evidence>
<feature type="compositionally biased region" description="Basic and acidic residues" evidence="1">
    <location>
        <begin position="1"/>
        <end position="22"/>
    </location>
</feature>
<organism evidence="2 3">
    <name type="scientific">Ensete ventricosum</name>
    <name type="common">Abyssinian banana</name>
    <name type="synonym">Musa ensete</name>
    <dbReference type="NCBI Taxonomy" id="4639"/>
    <lineage>
        <taxon>Eukaryota</taxon>
        <taxon>Viridiplantae</taxon>
        <taxon>Streptophyta</taxon>
        <taxon>Embryophyta</taxon>
        <taxon>Tracheophyta</taxon>
        <taxon>Spermatophyta</taxon>
        <taxon>Magnoliopsida</taxon>
        <taxon>Liliopsida</taxon>
        <taxon>Zingiberales</taxon>
        <taxon>Musaceae</taxon>
        <taxon>Ensete</taxon>
    </lineage>
</organism>
<evidence type="ECO:0000256" key="1">
    <source>
        <dbReference type="SAM" id="MobiDB-lite"/>
    </source>
</evidence>
<protein>
    <submittedName>
        <fullName evidence="2">Uncharacterized protein</fullName>
    </submittedName>
</protein>
<proteinExistence type="predicted"/>
<sequence>MGGTYRSDRLPVRRPPATERYRASPRGNEAPPRLPVGEQGDASSSRAGTRRHLIFPRWDEAPPRLLTRERGVALFSYRETRCHSPARRRGVVLP</sequence>
<dbReference type="EMBL" id="AMZH03002554">
    <property type="protein sequence ID" value="RRT75203.1"/>
    <property type="molecule type" value="Genomic_DNA"/>
</dbReference>
<dbReference type="Proteomes" id="UP000287651">
    <property type="component" value="Unassembled WGS sequence"/>
</dbReference>
<comment type="caution">
    <text evidence="2">The sequence shown here is derived from an EMBL/GenBank/DDBJ whole genome shotgun (WGS) entry which is preliminary data.</text>
</comment>
<gene>
    <name evidence="2" type="ORF">B296_00031493</name>
</gene>
<name>A0A427AG29_ENSVE</name>
<reference evidence="2 3" key="1">
    <citation type="journal article" date="2014" name="Agronomy (Basel)">
        <title>A Draft Genome Sequence for Ensete ventricosum, the Drought-Tolerant Tree Against Hunger.</title>
        <authorList>
            <person name="Harrison J."/>
            <person name="Moore K.A."/>
            <person name="Paszkiewicz K."/>
            <person name="Jones T."/>
            <person name="Grant M."/>
            <person name="Ambacheew D."/>
            <person name="Muzemil S."/>
            <person name="Studholme D.J."/>
        </authorList>
    </citation>
    <scope>NUCLEOTIDE SEQUENCE [LARGE SCALE GENOMIC DNA]</scope>
</reference>
<feature type="region of interest" description="Disordered" evidence="1">
    <location>
        <begin position="1"/>
        <end position="49"/>
    </location>
</feature>
<evidence type="ECO:0000313" key="2">
    <source>
        <dbReference type="EMBL" id="RRT75203.1"/>
    </source>
</evidence>
<dbReference type="AlphaFoldDB" id="A0A427AG29"/>